<feature type="compositionally biased region" description="Basic and acidic residues" evidence="2">
    <location>
        <begin position="2242"/>
        <end position="2252"/>
    </location>
</feature>
<evidence type="ECO:0000256" key="1">
    <source>
        <dbReference type="ARBA" id="ARBA00022737"/>
    </source>
</evidence>
<feature type="domain" description="MSP" evidence="3">
    <location>
        <begin position="867"/>
        <end position="990"/>
    </location>
</feature>
<keyword evidence="1" id="KW-0677">Repeat</keyword>
<reference evidence="4 5" key="1">
    <citation type="submission" date="2020-12" db="EMBL/GenBank/DDBJ databases">
        <title>Concerted genomic and epigenomic changes stabilize Arabidopsis allopolyploids.</title>
        <authorList>
            <person name="Chen Z."/>
        </authorList>
    </citation>
    <scope>NUCLEOTIDE SEQUENCE [LARGE SCALE GENOMIC DNA]</scope>
    <source>
        <strain evidence="4">Allo738</strain>
        <tissue evidence="4">Leaf</tissue>
    </source>
</reference>
<evidence type="ECO:0000313" key="5">
    <source>
        <dbReference type="Proteomes" id="UP000694240"/>
    </source>
</evidence>
<dbReference type="Proteomes" id="UP000694240">
    <property type="component" value="Chromosome 7"/>
</dbReference>
<dbReference type="Pfam" id="PF23271">
    <property type="entry name" value="HEAT_GCN1"/>
    <property type="match status" value="1"/>
</dbReference>
<accession>A0A8T2BFX1</accession>
<evidence type="ECO:0000313" key="4">
    <source>
        <dbReference type="EMBL" id="KAG7585725.1"/>
    </source>
</evidence>
<dbReference type="PANTHER" id="PTHR23346">
    <property type="entry name" value="TRANSLATIONAL ACTIVATOR GCN1-RELATED"/>
    <property type="match status" value="1"/>
</dbReference>
<dbReference type="Pfam" id="PF00635">
    <property type="entry name" value="Motile_Sperm"/>
    <property type="match status" value="1"/>
</dbReference>
<dbReference type="GO" id="GO:0019887">
    <property type="term" value="F:protein kinase regulator activity"/>
    <property type="evidence" value="ECO:0007669"/>
    <property type="project" value="TreeGrafter"/>
</dbReference>
<dbReference type="EMBL" id="JAEFBK010000007">
    <property type="protein sequence ID" value="KAG7585725.1"/>
    <property type="molecule type" value="Genomic_DNA"/>
</dbReference>
<keyword evidence="5" id="KW-1185">Reference proteome</keyword>
<organism evidence="4 5">
    <name type="scientific">Arabidopsis thaliana x Arabidopsis arenosa</name>
    <dbReference type="NCBI Taxonomy" id="1240361"/>
    <lineage>
        <taxon>Eukaryota</taxon>
        <taxon>Viridiplantae</taxon>
        <taxon>Streptophyta</taxon>
        <taxon>Embryophyta</taxon>
        <taxon>Tracheophyta</taxon>
        <taxon>Spermatophyta</taxon>
        <taxon>Magnoliopsida</taxon>
        <taxon>eudicotyledons</taxon>
        <taxon>Gunneridae</taxon>
        <taxon>Pentapetalae</taxon>
        <taxon>rosids</taxon>
        <taxon>malvids</taxon>
        <taxon>Brassicales</taxon>
        <taxon>Brassicaceae</taxon>
        <taxon>Camelineae</taxon>
        <taxon>Arabidopsis</taxon>
    </lineage>
</organism>
<protein>
    <submittedName>
        <fullName evidence="4">Armadillo-type fold</fullName>
    </submittedName>
</protein>
<dbReference type="GO" id="GO:0005829">
    <property type="term" value="C:cytosol"/>
    <property type="evidence" value="ECO:0007669"/>
    <property type="project" value="TreeGrafter"/>
</dbReference>
<sequence>MLMDCSSHILLASSQRTWYWKKEKMFGRDCKSVSKIVHLQDLPDKLSHDMLSETDIKSAKVSKTANHSLKKGLAGRETANLGRRDTEKLTKGHCTYLAKHSILIILCPQHIYFLQRINNCRQDKGKTAKEESRELMLKEEASTREIVHMIQKSLSLVLHALGEIGLANPVFCHSQLPFLLLGQITLRIYSLTSFFLPRSLAAQFQKYLQLVLPAILDGFADENESVHDAALGAGHILVEHHDTASLPLLLPAAEDGISMIIGVSVKVLWNCLGIYCSRLENERMYYYSITTEKCLNTCGFDVATFLSTNVESVCKSLLGPMGLMSPKTPEQQAAVYSLSTMMSLAPEVTFTVFKMHLQDLPDRLSHNMLSETDIKIFHTPEGMLLSEQGIYVAQTIGAKYTKQEPSFNPGRQGITLALQSAADNKGPSCCYDLFDIPLIPTHMFVERGCCKGFGFHNLSTRNPHFMLIPTHMFVERGSMLASDEEEYDLVREGVVIFTGALAKHLAKDDPKVHNVVEKLLEVLNTPSESVKRAVSTCPSPLVLSKQEDAPALFLRLLDKLMKSDKYGERRGAAFGLAGVVMGFGISSLKKYGLIVTLQEALKLTAVHGGAAYWGTKNILHRMNLVNKCVAQSSLRILANLILHSSSKQRHLRVVICVLPAPGGVLAPGESVFATVFKFVEHPEDNEKQKLNQKSKVKFKIISLKVKPGVKYVPELFDEQKDQVAVEQVLRVIFIDADRPSAITLRIYFLTSFVIVLIKKHRSEMDTLRFSSYYQDLWVLNSRSLADENESVRDAALGAGRVLVEHHATASLPLLLPVGIFNDNWRIRQSSVELLGDLLFKITYIKYTKDVKGNNANFDESLLPARRRLRLDPSSYLLFPYEPGKQVCSEIKLKNTSKSHTAFKFQTTAPKSCYMRPPGGVLAPRESVFATVFKFVEHPENNEKQKLNQKSKVKFKIISLKVKPGVEYVPELFDEQKDQVAVETGPRVVGEGLVIDEWKERREKYLARQQVEAIDSSSYVFFGDRAKGDVLVDPIPETSNHSLKKGLAGRETTNLGRRDTAKLTKKAEKGKTAKEEARELMLKEEASKKSFVGASCPWGDGSCQSCVLSQPVTFLATFLDPLLRSPIVSAAAFENLEMLARCTVQPLCNWALEISTSLRLTAIDELDASSDFRPSIDKDGKTYEDNYKWDTGANFTVIKADKLHSDVLHILCCSRISSISWTCVNGLCLGLQAADVAKALYGVYSKDVHVRMACLNAADPNKDVRGKMINAGNVIIDKHGKENVSLLFPIFENYLNKEASDEEEYDLVRGVVIFSGALSKSNNSSICLYLDTYIFVDFILSDKAWRTKQSSVQFLGDMAFSAPQQLSQCLPRAVPKLTEVIKNPEISSLVPTLLLALTDPSEYTRHSLDILLQTTFVNSVDGPSLALLDCSFLRLERFLWIQFPRSGAAQGLSEVIAALGTDYFENILPDLIRHCSHQKASVRDGYLTLFKFLPRSLGAQFEKYLQLVLPAILNDLAHENESVRDAALGAGHVLVEHHATTSLPLLRPVVEDGIFNANWRIRQSFVELLGDLLFKLARRSLGELVRKLGERVLPLIIPKLSKGLTDPDVDKRQDVCIGLNEVMATAGRTSNFACFFMLLKILHFLTSTTFFYNALEVRESAGLAFSTLYKSAGLQAMDEIIPTLLEALEDDEMSTTALDELKQIICVRTAAVLPHILSKLVHLPLSYVAGVGFNTHLGTILPILLSAMGDENKEVQELAQEAAERVVLVIDEGVENFSKECLIVRRSYAYLIGYIFKSSKLYLIDEAPNMISTLIVMLSDSDLTTVRVSWEALARVIGSVPKEVLPSYIKLVRVEFTIRICATCSLNMPFSTCAIKARGPWPFFRLLDKLMESDKYGERREAAFGVERVVMGFGISSLTKYGLIVTPQEALIDRCMCRPSCGAPCGTLLQLLLFLVCHPSWNVRKTVYNSVTKIFLATSQLATTLLDEFSDFLSVTGDQIVSSRTRCVSEGFDYHSVAGPSSSWIVRAIFYLHHPSIVGTRKRDVVWKRLQKCLKPRGYDVATFCLPIEKVFARDDIVIWVQKKTGAPIITLNSVVEAQRFLNKYHTFVLSLFDKFEGSEHNEFVKAAKSDDEIHYTVYDGSYKMEKILEFLGSNKFPLITKLTDTNTVWVMLFSKADDFQKLAQALEDIARKFKSKYLPKSDPSPNNIEELCSGLAHGVVSRYYKSEPVPYNSSNHSLRHSSLKEKKRAEEV</sequence>
<evidence type="ECO:0000259" key="3">
    <source>
        <dbReference type="PROSITE" id="PS50202"/>
    </source>
</evidence>
<dbReference type="GO" id="GO:0034198">
    <property type="term" value="P:cellular response to amino acid starvation"/>
    <property type="evidence" value="ECO:0007669"/>
    <property type="project" value="TreeGrafter"/>
</dbReference>
<comment type="caution">
    <text evidence="4">The sequence shown here is derived from an EMBL/GenBank/DDBJ whole genome shotgun (WGS) entry which is preliminary data.</text>
</comment>
<dbReference type="PANTHER" id="PTHR23346:SF7">
    <property type="entry name" value="STALLED RIBOSOME SENSOR GCN1"/>
    <property type="match status" value="1"/>
</dbReference>
<dbReference type="CDD" id="cd02981">
    <property type="entry name" value="PDI_b_family"/>
    <property type="match status" value="1"/>
</dbReference>
<gene>
    <name evidence="4" type="ORF">ISN45_Aa02g010720</name>
</gene>
<dbReference type="GO" id="GO:0006417">
    <property type="term" value="P:regulation of translation"/>
    <property type="evidence" value="ECO:0007669"/>
    <property type="project" value="TreeGrafter"/>
</dbReference>
<name>A0A8T2BFX1_9BRAS</name>
<evidence type="ECO:0000256" key="2">
    <source>
        <dbReference type="SAM" id="MobiDB-lite"/>
    </source>
</evidence>
<dbReference type="InterPro" id="IPR000535">
    <property type="entry name" value="MSP_dom"/>
</dbReference>
<feature type="region of interest" description="Disordered" evidence="2">
    <location>
        <begin position="2227"/>
        <end position="2252"/>
    </location>
</feature>
<proteinExistence type="predicted"/>
<dbReference type="PROSITE" id="PS50202">
    <property type="entry name" value="MSP"/>
    <property type="match status" value="1"/>
</dbReference>
<dbReference type="InterPro" id="IPR057546">
    <property type="entry name" value="HEAT_GCN1"/>
</dbReference>